<dbReference type="Proteomes" id="UP000308600">
    <property type="component" value="Unassembled WGS sequence"/>
</dbReference>
<reference evidence="1 2" key="1">
    <citation type="journal article" date="2019" name="Nat. Ecol. Evol.">
        <title>Megaphylogeny resolves global patterns of mushroom evolution.</title>
        <authorList>
            <person name="Varga T."/>
            <person name="Krizsan K."/>
            <person name="Foldi C."/>
            <person name="Dima B."/>
            <person name="Sanchez-Garcia M."/>
            <person name="Sanchez-Ramirez S."/>
            <person name="Szollosi G.J."/>
            <person name="Szarkandi J.G."/>
            <person name="Papp V."/>
            <person name="Albert L."/>
            <person name="Andreopoulos W."/>
            <person name="Angelini C."/>
            <person name="Antonin V."/>
            <person name="Barry K.W."/>
            <person name="Bougher N.L."/>
            <person name="Buchanan P."/>
            <person name="Buyck B."/>
            <person name="Bense V."/>
            <person name="Catcheside P."/>
            <person name="Chovatia M."/>
            <person name="Cooper J."/>
            <person name="Damon W."/>
            <person name="Desjardin D."/>
            <person name="Finy P."/>
            <person name="Geml J."/>
            <person name="Haridas S."/>
            <person name="Hughes K."/>
            <person name="Justo A."/>
            <person name="Karasinski D."/>
            <person name="Kautmanova I."/>
            <person name="Kiss B."/>
            <person name="Kocsube S."/>
            <person name="Kotiranta H."/>
            <person name="LaButti K.M."/>
            <person name="Lechner B.E."/>
            <person name="Liimatainen K."/>
            <person name="Lipzen A."/>
            <person name="Lukacs Z."/>
            <person name="Mihaltcheva S."/>
            <person name="Morgado L.N."/>
            <person name="Niskanen T."/>
            <person name="Noordeloos M.E."/>
            <person name="Ohm R.A."/>
            <person name="Ortiz-Santana B."/>
            <person name="Ovrebo C."/>
            <person name="Racz N."/>
            <person name="Riley R."/>
            <person name="Savchenko A."/>
            <person name="Shiryaev A."/>
            <person name="Soop K."/>
            <person name="Spirin V."/>
            <person name="Szebenyi C."/>
            <person name="Tomsovsky M."/>
            <person name="Tulloss R.E."/>
            <person name="Uehling J."/>
            <person name="Grigoriev I.V."/>
            <person name="Vagvolgyi C."/>
            <person name="Papp T."/>
            <person name="Martin F.M."/>
            <person name="Miettinen O."/>
            <person name="Hibbett D.S."/>
            <person name="Nagy L.G."/>
        </authorList>
    </citation>
    <scope>NUCLEOTIDE SEQUENCE [LARGE SCALE GENOMIC DNA]</scope>
    <source>
        <strain evidence="1 2">NL-1719</strain>
    </source>
</reference>
<protein>
    <submittedName>
        <fullName evidence="1">Uncharacterized protein</fullName>
    </submittedName>
</protein>
<evidence type="ECO:0000313" key="1">
    <source>
        <dbReference type="EMBL" id="TFK58883.1"/>
    </source>
</evidence>
<organism evidence="1 2">
    <name type="scientific">Pluteus cervinus</name>
    <dbReference type="NCBI Taxonomy" id="181527"/>
    <lineage>
        <taxon>Eukaryota</taxon>
        <taxon>Fungi</taxon>
        <taxon>Dikarya</taxon>
        <taxon>Basidiomycota</taxon>
        <taxon>Agaricomycotina</taxon>
        <taxon>Agaricomycetes</taxon>
        <taxon>Agaricomycetidae</taxon>
        <taxon>Agaricales</taxon>
        <taxon>Pluteineae</taxon>
        <taxon>Pluteaceae</taxon>
        <taxon>Pluteus</taxon>
    </lineage>
</organism>
<evidence type="ECO:0000313" key="2">
    <source>
        <dbReference type="Proteomes" id="UP000308600"/>
    </source>
</evidence>
<sequence length="1091" mass="125277">MTLTRLLSDNLSRATISPPSRPPRPRRHRTIAEIIAPYPRFSAFLYNRSFWRSGSKTKRDRSEFIQDVLLHPEFRTEDIAGIDFDQLDETVVCHHQALKPAGHLDDDDDSLRGRGWTESIICIDVPTGQKLTKAVKKKKAASRRRLVQDRKDASDADSDDEPDIAKLQRLKLRVPGFHHRNLMDLLIETCNGQEAKNFHWHPYEEHWHPPWPGATAERVHGELYASKAFLDADHALHQSPPEPGCDLPRAIIAIMFYSDATHLAQFGQASLHPIYVFFGNQSKYDRGVRACNAVHNLAFLPGVSQIIIFVRNATGHKASCFLLRHLKRELYQGCWETMFDEHFLLAYEHGFISDCGDDIQRRLYPRIILSSDDYLEKAMLVCIRAMGLFACPRCLIPKKNFWMTGQEEDLKQRQELIRHDDAENQGKISAARRLIYERGYVVNSERVESHLKEQSLLPTQSAFSHLRLRNCGLDAYSLMAADVMHEVELGVWRSLLEHLIRILHAHGSGAIQEFDTRFHKVAPFGRNSTIRKFTYNVSELRRLAARDYEDILQCCIPCIEGLLPEPDNQTILDLLYLMAYFHSLVKLRMHTDSSLQVLKKVTVNLCDGLRYFADETCAHYDTVETDKEFQARKRQKAAEDLQKGKAPKDSTDGGRVRSDVVVVGKRPKSFSLDTPKFHMLADYPDQILQFGTTDSYSTKPGESHHRVLKSFYHRTNKNNAIPQIARIDNITCIHQQMDAELAALQAAEKDEAMLDDEDNEQELQHSLATEALADSYYVASNDIRNKVHLPTWLEQHREDPALKCFIPQLRAYLLAQLLSSPFTGEPPSFTSEELSDVIIENNVVYEHRTARFNFTTYDVRREQEGINTNRRHGGDRVRCDVMLPGYDDPKSGMDPHPFWYARVLGVFHARVYFRQTQKTTLIPFLWVRWFGRDPEWLSGPAALRLDRIGFIPPDQPDAFGFIHPSIVIRPCHLIPTFSIPRTNKFIGASIARNHGGDWENYYLSRFSDRDLMMRYLGLGVGHRNAAEFPREDEMLRTIPSGASYEAVTPEHRVQPEVVADEQSEPEDDVDAWLRTQIPDADSDALEDVYEF</sequence>
<dbReference type="EMBL" id="ML209157">
    <property type="protein sequence ID" value="TFK58883.1"/>
    <property type="molecule type" value="Genomic_DNA"/>
</dbReference>
<name>A0ACD2ZZ68_9AGAR</name>
<proteinExistence type="predicted"/>
<gene>
    <name evidence="1" type="ORF">BDN72DRAFT_948719</name>
</gene>
<accession>A0ACD2ZZ68</accession>
<keyword evidence="2" id="KW-1185">Reference proteome</keyword>